<feature type="transmembrane region" description="Helical" evidence="1">
    <location>
        <begin position="153"/>
        <end position="174"/>
    </location>
</feature>
<dbReference type="Proteomes" id="UP000019118">
    <property type="component" value="Unassembled WGS sequence"/>
</dbReference>
<dbReference type="RefSeq" id="XP_019765717.1">
    <property type="nucleotide sequence ID" value="XM_019910158.2"/>
</dbReference>
<reference evidence="3" key="1">
    <citation type="journal article" date="2013" name="Genome Biol.">
        <title>Draft genome of the mountain pine beetle, Dendroctonus ponderosae Hopkins, a major forest pest.</title>
        <authorList>
            <person name="Keeling C.I."/>
            <person name="Yuen M.M."/>
            <person name="Liao N.Y."/>
            <person name="Docking T.R."/>
            <person name="Chan S.K."/>
            <person name="Taylor G.A."/>
            <person name="Palmquist D.L."/>
            <person name="Jackman S.D."/>
            <person name="Nguyen A."/>
            <person name="Li M."/>
            <person name="Henderson H."/>
            <person name="Janes J.K."/>
            <person name="Zhao Y."/>
            <person name="Pandoh P."/>
            <person name="Moore R."/>
            <person name="Sperling F.A."/>
            <person name="Huber D.P."/>
            <person name="Birol I."/>
            <person name="Jones S.J."/>
            <person name="Bohlmann J."/>
        </authorList>
    </citation>
    <scope>NUCLEOTIDE SEQUENCE</scope>
</reference>
<feature type="transmembrane region" description="Helical" evidence="1">
    <location>
        <begin position="118"/>
        <end position="141"/>
    </location>
</feature>
<name>A0AAR5PXP2_DENPD</name>
<dbReference type="AlphaFoldDB" id="A0AAR5PXP2"/>
<keyword evidence="1" id="KW-0812">Transmembrane</keyword>
<dbReference type="KEGG" id="dpa:109541328"/>
<organism evidence="2 3">
    <name type="scientific">Dendroctonus ponderosae</name>
    <name type="common">Mountain pine beetle</name>
    <dbReference type="NCBI Taxonomy" id="77166"/>
    <lineage>
        <taxon>Eukaryota</taxon>
        <taxon>Metazoa</taxon>
        <taxon>Ecdysozoa</taxon>
        <taxon>Arthropoda</taxon>
        <taxon>Hexapoda</taxon>
        <taxon>Insecta</taxon>
        <taxon>Pterygota</taxon>
        <taxon>Neoptera</taxon>
        <taxon>Endopterygota</taxon>
        <taxon>Coleoptera</taxon>
        <taxon>Polyphaga</taxon>
        <taxon>Cucujiformia</taxon>
        <taxon>Curculionidae</taxon>
        <taxon>Scolytinae</taxon>
        <taxon>Dendroctonus</taxon>
    </lineage>
</organism>
<protein>
    <submittedName>
        <fullName evidence="2">Uncharacterized protein</fullName>
    </submittedName>
</protein>
<sequence length="179" mass="20428">MSDFVQKIMKIPFYTVIGPLLRRNKNYVNTVCGHPVLAFAPFYVGILGFLGVILSAFDIWRIIKCGPVLPGYLWRERLKSGKIIAPEAERDCKLISLVLSVEYYCFLLVGLLTNNPIFYMPFLALYALIISLEFIVFVSRAFVDGLDFQKKTLIMTIFMMYNWSAVACTFARSMSCCDL</sequence>
<dbReference type="EnsemblMetazoa" id="XM_019910158.1">
    <property type="protein sequence ID" value="XP_019765717.1"/>
    <property type="gene ID" value="LOC109541328"/>
</dbReference>
<evidence type="ECO:0000313" key="3">
    <source>
        <dbReference type="Proteomes" id="UP000019118"/>
    </source>
</evidence>
<feature type="transmembrane region" description="Helical" evidence="1">
    <location>
        <begin position="36"/>
        <end position="57"/>
    </location>
</feature>
<keyword evidence="1" id="KW-0472">Membrane</keyword>
<feature type="transmembrane region" description="Helical" evidence="1">
    <location>
        <begin position="94"/>
        <end position="112"/>
    </location>
</feature>
<accession>A0AAR5PXP2</accession>
<reference evidence="2" key="2">
    <citation type="submission" date="2024-08" db="UniProtKB">
        <authorList>
            <consortium name="EnsemblMetazoa"/>
        </authorList>
    </citation>
    <scope>IDENTIFICATION</scope>
</reference>
<evidence type="ECO:0000256" key="1">
    <source>
        <dbReference type="SAM" id="Phobius"/>
    </source>
</evidence>
<keyword evidence="1" id="KW-1133">Transmembrane helix</keyword>
<proteinExistence type="predicted"/>
<keyword evidence="3" id="KW-1185">Reference proteome</keyword>
<dbReference type="GeneID" id="109541328"/>
<evidence type="ECO:0000313" key="2">
    <source>
        <dbReference type="EnsemblMetazoa" id="XP_019765717.1"/>
    </source>
</evidence>